<accession>A0A2A2FJY7</accession>
<dbReference type="AlphaFoldDB" id="A0A2A2FJY7"/>
<dbReference type="RefSeq" id="WP_095635370.1">
    <property type="nucleotide sequence ID" value="NZ_NSKC01000001.1"/>
</dbReference>
<reference evidence="1 2" key="1">
    <citation type="submission" date="2017-08" db="EMBL/GenBank/DDBJ databases">
        <title>The strain WRN001 was isolated from Binhai saline alkaline soil, Tianjin, China.</title>
        <authorList>
            <person name="Liu D."/>
            <person name="Zhang G."/>
        </authorList>
    </citation>
    <scope>NUCLEOTIDE SEQUENCE [LARGE SCALE GENOMIC DNA]</scope>
    <source>
        <strain evidence="1 2">WN019</strain>
    </source>
</reference>
<evidence type="ECO:0000313" key="2">
    <source>
        <dbReference type="Proteomes" id="UP000218083"/>
    </source>
</evidence>
<dbReference type="EMBL" id="NSKC01000001">
    <property type="protein sequence ID" value="PAU85248.1"/>
    <property type="molecule type" value="Genomic_DNA"/>
</dbReference>
<evidence type="ECO:0000313" key="1">
    <source>
        <dbReference type="EMBL" id="PAU85248.1"/>
    </source>
</evidence>
<comment type="caution">
    <text evidence="1">The sequence shown here is derived from an EMBL/GenBank/DDBJ whole genome shotgun (WGS) entry which is preliminary data.</text>
</comment>
<protein>
    <submittedName>
        <fullName evidence="1">Uncharacterized protein</fullName>
    </submittedName>
</protein>
<keyword evidence="2" id="KW-1185">Reference proteome</keyword>
<name>A0A2A2FJY7_9EURY</name>
<proteinExistence type="predicted"/>
<organism evidence="1 2">
    <name type="scientific">Halorubrum salipaludis</name>
    <dbReference type="NCBI Taxonomy" id="2032630"/>
    <lineage>
        <taxon>Archaea</taxon>
        <taxon>Methanobacteriati</taxon>
        <taxon>Methanobacteriota</taxon>
        <taxon>Stenosarchaea group</taxon>
        <taxon>Halobacteria</taxon>
        <taxon>Halobacteriales</taxon>
        <taxon>Haloferacaceae</taxon>
        <taxon>Halorubrum</taxon>
    </lineage>
</organism>
<dbReference type="Proteomes" id="UP000218083">
    <property type="component" value="Unassembled WGS sequence"/>
</dbReference>
<sequence>MSDPIEVPISERFRRGADQWAEERVMTEEAALEAKAEQALLEIEHLATGAQEVDFELDEEGEIIRYVPSGELRAFLDAQAEASGVDRETVLRLHVDLFAGAFLDSDTVTPESVTHD</sequence>
<gene>
    <name evidence="1" type="ORF">CK500_00860</name>
</gene>